<gene>
    <name evidence="1" type="ORF">NCTC13315_03150</name>
</gene>
<protein>
    <submittedName>
        <fullName evidence="1">Uncharacterized protein</fullName>
    </submittedName>
</protein>
<sequence>MPKTITKTVTNLVEPIRIEWTKYFVNGVECERDAIYQTILNNKFYKGKVNLDRKYHFELHEKTLEEEKEIEISEDRSYSHTSFCKTTRINNSFSNASTNFSLSTKEFTQKFTATSAEYKSLIDKMLQVLDMFYEAGENYNDYSINLQIAIRDCMAFFIKNLTDIKSPYNEILYELSVQSTVFLFDILAFGLSKEAINEQSSDKAKSSLPQLDFNTSRLLKSWDENWTNSKKSNFLDKYLSNMLKQTDINFQLWMTLDLFTDKSTQNEITSKFDGYKEFIASLQAKKMLLDSSLPIEPKQSIKSHIASFFHHRPHQYNQSESNHASNTMISNLK</sequence>
<accession>A0A378JU45</accession>
<dbReference type="EMBL" id="UGNV01000006">
    <property type="protein sequence ID" value="STX55780.1"/>
    <property type="molecule type" value="Genomic_DNA"/>
</dbReference>
<evidence type="ECO:0000313" key="2">
    <source>
        <dbReference type="Proteomes" id="UP000254968"/>
    </source>
</evidence>
<proteinExistence type="predicted"/>
<dbReference type="Proteomes" id="UP000254968">
    <property type="component" value="Unassembled WGS sequence"/>
</dbReference>
<organism evidence="1 2">
    <name type="scientific">Legionella beliardensis</name>
    <dbReference type="NCBI Taxonomy" id="91822"/>
    <lineage>
        <taxon>Bacteria</taxon>
        <taxon>Pseudomonadati</taxon>
        <taxon>Pseudomonadota</taxon>
        <taxon>Gammaproteobacteria</taxon>
        <taxon>Legionellales</taxon>
        <taxon>Legionellaceae</taxon>
        <taxon>Legionella</taxon>
    </lineage>
</organism>
<keyword evidence="2" id="KW-1185">Reference proteome</keyword>
<dbReference type="AlphaFoldDB" id="A0A378JU45"/>
<reference evidence="1 2" key="1">
    <citation type="submission" date="2018-06" db="EMBL/GenBank/DDBJ databases">
        <authorList>
            <consortium name="Pathogen Informatics"/>
            <person name="Doyle S."/>
        </authorList>
    </citation>
    <scope>NUCLEOTIDE SEQUENCE [LARGE SCALE GENOMIC DNA]</scope>
    <source>
        <strain evidence="1 2">NCTC13315</strain>
    </source>
</reference>
<dbReference type="OrthoDB" id="5653332at2"/>
<evidence type="ECO:0000313" key="1">
    <source>
        <dbReference type="EMBL" id="STX55780.1"/>
    </source>
</evidence>
<name>A0A378JU45_9GAMM</name>
<dbReference type="RefSeq" id="WP_115304382.1">
    <property type="nucleotide sequence ID" value="NZ_CAAAHO010000018.1"/>
</dbReference>